<dbReference type="Proteomes" id="UP000186595">
    <property type="component" value="Unassembled WGS sequence"/>
</dbReference>
<organism evidence="1 7">
    <name type="scientific">Escherichia coli</name>
    <dbReference type="NCBI Taxonomy" id="562"/>
    <lineage>
        <taxon>Bacteria</taxon>
        <taxon>Pseudomonadati</taxon>
        <taxon>Pseudomonadota</taxon>
        <taxon>Gammaproteobacteria</taxon>
        <taxon>Enterobacterales</taxon>
        <taxon>Enterobacteriaceae</taxon>
        <taxon>Escherichia</taxon>
    </lineage>
</organism>
<evidence type="ECO:0000313" key="8">
    <source>
        <dbReference type="Proteomes" id="UP000050556"/>
    </source>
</evidence>
<reference evidence="2 8" key="1">
    <citation type="journal article" date="2015" name="Front. Microbiol.">
        <title>Genetic determinants of heat resistance in Escherichia coli.</title>
        <authorList>
            <person name="Mercer R.G."/>
            <person name="Zheng J."/>
            <person name="Garcia-Hernandez R."/>
            <person name="Ruan L."/>
            <person name="Ganzle M.G."/>
            <person name="McMullen L.M."/>
        </authorList>
    </citation>
    <scope>NUCLEOTIDE SEQUENCE [LARGE SCALE GENOMIC DNA]</scope>
    <source>
        <strain evidence="2 8">AW1.3</strain>
    </source>
</reference>
<evidence type="ECO:0000313" key="10">
    <source>
        <dbReference type="Proteomes" id="UP000188855"/>
    </source>
</evidence>
<dbReference type="AlphaFoldDB" id="A0A094WN35"/>
<evidence type="ECO:0000313" key="1">
    <source>
        <dbReference type="EMBL" id="KNF71012.1"/>
    </source>
</evidence>
<evidence type="ECO:0000313" key="12">
    <source>
        <dbReference type="Proteomes" id="UP000281340"/>
    </source>
</evidence>
<evidence type="ECO:0000313" key="3">
    <source>
        <dbReference type="EMBL" id="OKB76461.1"/>
    </source>
</evidence>
<protein>
    <submittedName>
        <fullName evidence="1">Uncharacterized protein</fullName>
    </submittedName>
</protein>
<name>A0A094WN35_ECOLX</name>
<proteinExistence type="predicted"/>
<sequence length="77" mass="9144">MVLNVSIEALYWCNIHIVVQPFCTMVRMITPFRGNLKVGTDFALSFLRRHGQNNCRFRYHDDHDQSRRVKVCPLNTY</sequence>
<gene>
    <name evidence="2" type="ORF">ACU57_20335</name>
    <name evidence="3" type="ORF">BMT50_09040</name>
    <name evidence="4" type="ORF">BMT91_08490</name>
    <name evidence="5" type="ORF">BTQ06_07445</name>
    <name evidence="6" type="ORF">EAI46_01625</name>
    <name evidence="1" type="ORF">WR15_05235</name>
</gene>
<comment type="caution">
    <text evidence="1">The sequence shown here is derived from an EMBL/GenBank/DDBJ whole genome shotgun (WGS) entry which is preliminary data.</text>
</comment>
<dbReference type="EMBL" id="LDYI01000140">
    <property type="protein sequence ID" value="KPO07292.1"/>
    <property type="molecule type" value="Genomic_DNA"/>
</dbReference>
<reference evidence="5 11" key="5">
    <citation type="submission" date="2016-12" db="EMBL/GenBank/DDBJ databases">
        <title>Real-Time Genomic Investigation Underlying the Public Health Response to a Shiga Toxin-Producing Escherichia Coli O26:H11 Outbreak in a Nursery.</title>
        <authorList>
            <person name="Ferdous M."/>
            <person name="Moran-Gilad J."/>
            <person name="Rossen J.W."/>
            <person name="Gdalevich M."/>
        </authorList>
    </citation>
    <scope>NUCLEOTIDE SEQUENCE [LARGE SCALE GENOMIC DNA]</scope>
    <source>
        <strain evidence="5 11">STEC 514-2</strain>
    </source>
</reference>
<dbReference type="Proteomes" id="UP000050556">
    <property type="component" value="Unassembled WGS sequence"/>
</dbReference>
<dbReference type="EMBL" id="MPGR01000001">
    <property type="protein sequence ID" value="OKB76461.1"/>
    <property type="molecule type" value="Genomic_DNA"/>
</dbReference>
<dbReference type="EMBL" id="MRVZ01000023">
    <property type="protein sequence ID" value="PAU24599.1"/>
    <property type="molecule type" value="Genomic_DNA"/>
</dbReference>
<evidence type="ECO:0000313" key="2">
    <source>
        <dbReference type="EMBL" id="KPO07292.1"/>
    </source>
</evidence>
<evidence type="ECO:0000313" key="11">
    <source>
        <dbReference type="Proteomes" id="UP000218543"/>
    </source>
</evidence>
<dbReference type="EMBL" id="LGZN01000016">
    <property type="protein sequence ID" value="KNF71012.1"/>
    <property type="molecule type" value="Genomic_DNA"/>
</dbReference>
<dbReference type="Proteomes" id="UP000188855">
    <property type="component" value="Unassembled WGS sequence"/>
</dbReference>
<reference evidence="3 9" key="4">
    <citation type="submission" date="2016-11" db="EMBL/GenBank/DDBJ databases">
        <title>Draft genome sequences of five Shigatoxin-producing Escherichia coli isolates harboring the new recently described Subtilase cytotoxin allelic variant subAB2-3.</title>
        <authorList>
            <person name="Tasara T."/>
            <person name="Fierz L."/>
            <person name="Klumpp J."/>
            <person name="Schmidt H."/>
            <person name="Stephan R."/>
        </authorList>
    </citation>
    <scope>NUCLEOTIDE SEQUENCE [LARGE SCALE GENOMIC DNA]</scope>
    <source>
        <strain evidence="3 9">453</strain>
    </source>
</reference>
<dbReference type="Proteomes" id="UP000037564">
    <property type="component" value="Unassembled WGS sequence"/>
</dbReference>
<evidence type="ECO:0000313" key="6">
    <source>
        <dbReference type="EMBL" id="RLY60616.1"/>
    </source>
</evidence>
<evidence type="ECO:0000313" key="4">
    <source>
        <dbReference type="EMBL" id="OOK29340.1"/>
    </source>
</evidence>
<reference evidence="6 12" key="6">
    <citation type="submission" date="2018-10" db="EMBL/GenBank/DDBJ databases">
        <title>Comparison of Escherichia coli isolates recovered from retail chicken and from chicken fecal samples by antimicrobial susceptibility test and whole genome sequencing.</title>
        <authorList>
            <person name="Tang B."/>
            <person name="Ma Y."/>
            <person name="He X."/>
            <person name="Cao L."/>
            <person name="Xia X."/>
            <person name="Yang H."/>
        </authorList>
    </citation>
    <scope>NUCLEOTIDE SEQUENCE [LARGE SCALE GENOMIC DNA]</scope>
    <source>
        <strain evidence="6 12">CMJH98b</strain>
    </source>
</reference>
<reference evidence="4 10" key="3">
    <citation type="submission" date="2016-10" db="EMBL/GenBank/DDBJ databases">
        <title>Whole genome sequences of antibiotic resistant commensal Escherichia coli from healthy Australian adults.</title>
        <authorList>
            <person name="Moran R.A."/>
            <person name="Anantham S."/>
            <person name="Nigro S.J."/>
            <person name="Holt K.E."/>
            <person name="Hall R.M."/>
        </authorList>
    </citation>
    <scope>NUCLEOTIDE SEQUENCE [LARGE SCALE GENOMIC DNA]</scope>
    <source>
        <strain evidence="4 10">2.3-R4</strain>
    </source>
</reference>
<dbReference type="EMBL" id="MPAF01000012">
    <property type="protein sequence ID" value="OOK29340.1"/>
    <property type="molecule type" value="Genomic_DNA"/>
</dbReference>
<dbReference type="EMBL" id="RDDM01000006">
    <property type="protein sequence ID" value="RLY60616.1"/>
    <property type="molecule type" value="Genomic_DNA"/>
</dbReference>
<evidence type="ECO:0000313" key="7">
    <source>
        <dbReference type="Proteomes" id="UP000037564"/>
    </source>
</evidence>
<evidence type="ECO:0000313" key="9">
    <source>
        <dbReference type="Proteomes" id="UP000186595"/>
    </source>
</evidence>
<evidence type="ECO:0000313" key="5">
    <source>
        <dbReference type="EMBL" id="PAU24599.1"/>
    </source>
</evidence>
<dbReference type="PATRIC" id="fig|562.10474.peg.4319"/>
<reference evidence="1 7" key="2">
    <citation type="submission" date="2015-07" db="EMBL/GenBank/DDBJ databases">
        <title>Genome sequences of 64 non-O157:H7 Shiga toxin-producing Escherichia coli strains.</title>
        <authorList>
            <person name="Gonzalez-Escalona N."/>
            <person name="Toro M."/>
            <person name="Timme R."/>
            <person name="Payne J."/>
        </authorList>
    </citation>
    <scope>NUCLEOTIDE SEQUENCE [LARGE SCALE GENOMIC DNA]</scope>
    <source>
        <strain evidence="1 7">CFSAN026843</strain>
    </source>
</reference>
<accession>A0A094WN35</accession>
<dbReference type="Proteomes" id="UP000281340">
    <property type="component" value="Unassembled WGS sequence"/>
</dbReference>
<dbReference type="Proteomes" id="UP000218543">
    <property type="component" value="Unassembled WGS sequence"/>
</dbReference>